<keyword evidence="3" id="KW-1185">Reference proteome</keyword>
<organism evidence="2 3">
    <name type="scientific">Mesobacillus persicus</name>
    <dbReference type="NCBI Taxonomy" id="930146"/>
    <lineage>
        <taxon>Bacteria</taxon>
        <taxon>Bacillati</taxon>
        <taxon>Bacillota</taxon>
        <taxon>Bacilli</taxon>
        <taxon>Bacillales</taxon>
        <taxon>Bacillaceae</taxon>
        <taxon>Mesobacillus</taxon>
    </lineage>
</organism>
<reference evidence="3" key="1">
    <citation type="submission" date="2016-10" db="EMBL/GenBank/DDBJ databases">
        <authorList>
            <person name="Varghese N."/>
            <person name="Submissions S."/>
        </authorList>
    </citation>
    <scope>NUCLEOTIDE SEQUENCE [LARGE SCALE GENOMIC DNA]</scope>
    <source>
        <strain evidence="3">B48,IBRC-M 10115,DSM 25386,CECT 8001</strain>
    </source>
</reference>
<gene>
    <name evidence="2" type="ORF">SAMN05192533_10444</name>
</gene>
<keyword evidence="1" id="KW-1133">Transmembrane helix</keyword>
<dbReference type="EMBL" id="FOBW01000004">
    <property type="protein sequence ID" value="SEM60598.1"/>
    <property type="molecule type" value="Genomic_DNA"/>
</dbReference>
<evidence type="ECO:0000256" key="1">
    <source>
        <dbReference type="SAM" id="Phobius"/>
    </source>
</evidence>
<feature type="transmembrane region" description="Helical" evidence="1">
    <location>
        <begin position="31"/>
        <end position="50"/>
    </location>
</feature>
<dbReference type="AlphaFoldDB" id="A0A1H7ZSS5"/>
<dbReference type="Proteomes" id="UP000198553">
    <property type="component" value="Unassembled WGS sequence"/>
</dbReference>
<keyword evidence="1" id="KW-0472">Membrane</keyword>
<dbReference type="STRING" id="930146.SAMN05192533_10444"/>
<name>A0A1H7ZSS5_9BACI</name>
<feature type="transmembrane region" description="Helical" evidence="1">
    <location>
        <begin position="6"/>
        <end position="24"/>
    </location>
</feature>
<evidence type="ECO:0000313" key="3">
    <source>
        <dbReference type="Proteomes" id="UP000198553"/>
    </source>
</evidence>
<proteinExistence type="predicted"/>
<accession>A0A1H7ZSS5</accession>
<protein>
    <submittedName>
        <fullName evidence="2">Uncharacterized protein</fullName>
    </submittedName>
</protein>
<keyword evidence="1" id="KW-0812">Transmembrane</keyword>
<sequence length="53" mass="6118">MSVLIWISVFVIFLYTMGFAFSLWKKKNKVGAIAVTFLAFSALVLPYFSYFQI</sequence>
<evidence type="ECO:0000313" key="2">
    <source>
        <dbReference type="EMBL" id="SEM60598.1"/>
    </source>
</evidence>